<dbReference type="SUPFAM" id="SSF56349">
    <property type="entry name" value="DNA breaking-rejoining enzymes"/>
    <property type="match status" value="1"/>
</dbReference>
<name>A0ABW3TEB1_9RHOB</name>
<dbReference type="InterPro" id="IPR053876">
    <property type="entry name" value="Phage_int_M"/>
</dbReference>
<dbReference type="InterPro" id="IPR011010">
    <property type="entry name" value="DNA_brk_join_enz"/>
</dbReference>
<accession>A0ABW3TEB1</accession>
<organism evidence="6 7">
    <name type="scientific">Seohaeicola saemankumensis</name>
    <dbReference type="NCBI Taxonomy" id="481181"/>
    <lineage>
        <taxon>Bacteria</taxon>
        <taxon>Pseudomonadati</taxon>
        <taxon>Pseudomonadota</taxon>
        <taxon>Alphaproteobacteria</taxon>
        <taxon>Rhodobacterales</taxon>
        <taxon>Roseobacteraceae</taxon>
        <taxon>Seohaeicola</taxon>
    </lineage>
</organism>
<comment type="similarity">
    <text evidence="1">Belongs to the 'phage' integrase family.</text>
</comment>
<sequence>MAKLFNASIKAAADGKLQDGRGLILVKTGETGRWVFRYSHLGRRREMGLGSWPVVTLGDARKQRDKWATILASGEDPIDVRDAENQAKKEKFERDDPTFAELVDLVFEAKKASLRGDGTRGRWRSPLALHMIPVFGSKAGSKITQRHLVEALRPIWKTKNPTAQKAIRRTGIVLRSAKLMGFPVDPDITRSAREILGVVHHNTQHVRSVPWQEVPELYSSLPSSLGGECNRWIILTLVRLEAARCALVSEVDFENRIWTVPAERIKGQLGKTQDFRVPLTQPLIDLALARKEMGVDQIFPNINFTGSVSNTAIGKALATVQAPGSAHGFRTSFRTWVQETDACSYDVAEMVLGHRVGGIVERSYARSDLLDKRRKVMEAWTRFVTKGPELISNPEH</sequence>
<evidence type="ECO:0000256" key="1">
    <source>
        <dbReference type="ARBA" id="ARBA00008857"/>
    </source>
</evidence>
<dbReference type="InterPro" id="IPR013762">
    <property type="entry name" value="Integrase-like_cat_sf"/>
</dbReference>
<keyword evidence="7" id="KW-1185">Reference proteome</keyword>
<dbReference type="Gene3D" id="1.10.443.10">
    <property type="entry name" value="Intergrase catalytic core"/>
    <property type="match status" value="1"/>
</dbReference>
<evidence type="ECO:0000256" key="2">
    <source>
        <dbReference type="ARBA" id="ARBA00022908"/>
    </source>
</evidence>
<keyword evidence="3" id="KW-0238">DNA-binding</keyword>
<dbReference type="Gene3D" id="1.10.150.130">
    <property type="match status" value="1"/>
</dbReference>
<dbReference type="InterPro" id="IPR010998">
    <property type="entry name" value="Integrase_recombinase_N"/>
</dbReference>
<dbReference type="Gene3D" id="3.30.160.390">
    <property type="entry name" value="Integrase, DNA-binding domain"/>
    <property type="match status" value="1"/>
</dbReference>
<keyword evidence="2" id="KW-0229">DNA integration</keyword>
<dbReference type="PANTHER" id="PTHR30629:SF6">
    <property type="entry name" value="PROPHAGE INTEGRASE INTA-RELATED"/>
    <property type="match status" value="1"/>
</dbReference>
<dbReference type="Pfam" id="PF22022">
    <property type="entry name" value="Phage_int_M"/>
    <property type="match status" value="1"/>
</dbReference>
<keyword evidence="4" id="KW-0233">DNA recombination</keyword>
<dbReference type="CDD" id="cd00801">
    <property type="entry name" value="INT_P4_C"/>
    <property type="match status" value="1"/>
</dbReference>
<evidence type="ECO:0000313" key="6">
    <source>
        <dbReference type="EMBL" id="MFD1195216.1"/>
    </source>
</evidence>
<dbReference type="InterPro" id="IPR025166">
    <property type="entry name" value="Integrase_DNA_bind_dom"/>
</dbReference>
<proteinExistence type="inferred from homology"/>
<dbReference type="Proteomes" id="UP001597151">
    <property type="component" value="Unassembled WGS sequence"/>
</dbReference>
<evidence type="ECO:0000256" key="3">
    <source>
        <dbReference type="ARBA" id="ARBA00023125"/>
    </source>
</evidence>
<dbReference type="InterPro" id="IPR002104">
    <property type="entry name" value="Integrase_catalytic"/>
</dbReference>
<dbReference type="PANTHER" id="PTHR30629">
    <property type="entry name" value="PROPHAGE INTEGRASE"/>
    <property type="match status" value="1"/>
</dbReference>
<gene>
    <name evidence="6" type="ORF">ACFQ3C_11085</name>
</gene>
<dbReference type="RefSeq" id="WP_380791677.1">
    <property type="nucleotide sequence ID" value="NZ_JBHTKR010000004.1"/>
</dbReference>
<protein>
    <submittedName>
        <fullName evidence="6">Tyrosine-type recombinase/integrase</fullName>
    </submittedName>
</protein>
<feature type="domain" description="Tyr recombinase" evidence="5">
    <location>
        <begin position="204"/>
        <end position="377"/>
    </location>
</feature>
<dbReference type="EMBL" id="JBHTKR010000004">
    <property type="protein sequence ID" value="MFD1195216.1"/>
    <property type="molecule type" value="Genomic_DNA"/>
</dbReference>
<dbReference type="InterPro" id="IPR038488">
    <property type="entry name" value="Integrase_DNA-bd_sf"/>
</dbReference>
<evidence type="ECO:0000256" key="4">
    <source>
        <dbReference type="ARBA" id="ARBA00023172"/>
    </source>
</evidence>
<dbReference type="InterPro" id="IPR050808">
    <property type="entry name" value="Phage_Integrase"/>
</dbReference>
<evidence type="ECO:0000313" key="7">
    <source>
        <dbReference type="Proteomes" id="UP001597151"/>
    </source>
</evidence>
<comment type="caution">
    <text evidence="6">The sequence shown here is derived from an EMBL/GenBank/DDBJ whole genome shotgun (WGS) entry which is preliminary data.</text>
</comment>
<dbReference type="Pfam" id="PF13356">
    <property type="entry name" value="Arm-DNA-bind_3"/>
    <property type="match status" value="1"/>
</dbReference>
<dbReference type="PROSITE" id="PS51898">
    <property type="entry name" value="TYR_RECOMBINASE"/>
    <property type="match status" value="1"/>
</dbReference>
<evidence type="ECO:0000259" key="5">
    <source>
        <dbReference type="PROSITE" id="PS51898"/>
    </source>
</evidence>
<reference evidence="7" key="1">
    <citation type="journal article" date="2019" name="Int. J. Syst. Evol. Microbiol.">
        <title>The Global Catalogue of Microorganisms (GCM) 10K type strain sequencing project: providing services to taxonomists for standard genome sequencing and annotation.</title>
        <authorList>
            <consortium name="The Broad Institute Genomics Platform"/>
            <consortium name="The Broad Institute Genome Sequencing Center for Infectious Disease"/>
            <person name="Wu L."/>
            <person name="Ma J."/>
        </authorList>
    </citation>
    <scope>NUCLEOTIDE SEQUENCE [LARGE SCALE GENOMIC DNA]</scope>
    <source>
        <strain evidence="7">CCUG 55328</strain>
    </source>
</reference>